<reference evidence="1" key="1">
    <citation type="submission" date="2020-06" db="EMBL/GenBank/DDBJ databases">
        <authorList>
            <person name="Li T."/>
            <person name="Hu X."/>
            <person name="Zhang T."/>
            <person name="Song X."/>
            <person name="Zhang H."/>
            <person name="Dai N."/>
            <person name="Sheng W."/>
            <person name="Hou X."/>
            <person name="Wei L."/>
        </authorList>
    </citation>
    <scope>NUCLEOTIDE SEQUENCE</scope>
    <source>
        <strain evidence="1">G02</strain>
        <tissue evidence="1">Leaf</tissue>
    </source>
</reference>
<comment type="caution">
    <text evidence="1">The sequence shown here is derived from an EMBL/GenBank/DDBJ whole genome shotgun (WGS) entry which is preliminary data.</text>
</comment>
<protein>
    <submittedName>
        <fullName evidence="1">Uncharacterized protein</fullName>
    </submittedName>
</protein>
<dbReference type="PANTHER" id="PTHR13650">
    <property type="entry name" value="SPATACSIN"/>
    <property type="match status" value="1"/>
</dbReference>
<dbReference type="AlphaFoldDB" id="A0AAW2RFR9"/>
<name>A0AAW2RFR9_SESRA</name>
<sequence>MEDGQLTSPKIWMRTFLTKVERLTSGNDVYTRFPDRPSFPSNIVVSFRLFDQDSQFLDLLSHGSPTSVNQANGSMSVVHPFQNESDTSLSSSNLKLEDDSATNSRSGAAALWHRIGSLTMRFRRLFVFPHSSLLGVMDESGVTYVILPDAHVSEDLFSFENVLPYQHHLDLGLLTGWEVGVAEIGYQRVLFNNKSPRDISRLPVQGKNSYSVGSLPSYEQLKNEDINIKNWRSNYDPYIITSSGARQIMNQTSFWFLIIDPAT</sequence>
<proteinExistence type="predicted"/>
<dbReference type="PANTHER" id="PTHR13650:SF1">
    <property type="entry name" value="CLEAVAGE AND POLYADENYLATION SPECIFICITY FACTOR SUBUNIT 1"/>
    <property type="match status" value="1"/>
</dbReference>
<dbReference type="EMBL" id="JACGWJ010000013">
    <property type="protein sequence ID" value="KAL0378869.1"/>
    <property type="molecule type" value="Genomic_DNA"/>
</dbReference>
<dbReference type="InterPro" id="IPR028103">
    <property type="entry name" value="Spatacsin"/>
</dbReference>
<evidence type="ECO:0000313" key="1">
    <source>
        <dbReference type="EMBL" id="KAL0378869.1"/>
    </source>
</evidence>
<dbReference type="GO" id="GO:0005737">
    <property type="term" value="C:cytoplasm"/>
    <property type="evidence" value="ECO:0007669"/>
    <property type="project" value="TreeGrafter"/>
</dbReference>
<organism evidence="1">
    <name type="scientific">Sesamum radiatum</name>
    <name type="common">Black benniseed</name>
    <dbReference type="NCBI Taxonomy" id="300843"/>
    <lineage>
        <taxon>Eukaryota</taxon>
        <taxon>Viridiplantae</taxon>
        <taxon>Streptophyta</taxon>
        <taxon>Embryophyta</taxon>
        <taxon>Tracheophyta</taxon>
        <taxon>Spermatophyta</taxon>
        <taxon>Magnoliopsida</taxon>
        <taxon>eudicotyledons</taxon>
        <taxon>Gunneridae</taxon>
        <taxon>Pentapetalae</taxon>
        <taxon>asterids</taxon>
        <taxon>lamiids</taxon>
        <taxon>Lamiales</taxon>
        <taxon>Pedaliaceae</taxon>
        <taxon>Sesamum</taxon>
    </lineage>
</organism>
<reference evidence="1" key="2">
    <citation type="journal article" date="2024" name="Plant">
        <title>Genomic evolution and insights into agronomic trait innovations of Sesamum species.</title>
        <authorList>
            <person name="Miao H."/>
            <person name="Wang L."/>
            <person name="Qu L."/>
            <person name="Liu H."/>
            <person name="Sun Y."/>
            <person name="Le M."/>
            <person name="Wang Q."/>
            <person name="Wei S."/>
            <person name="Zheng Y."/>
            <person name="Lin W."/>
            <person name="Duan Y."/>
            <person name="Cao H."/>
            <person name="Xiong S."/>
            <person name="Wang X."/>
            <person name="Wei L."/>
            <person name="Li C."/>
            <person name="Ma Q."/>
            <person name="Ju M."/>
            <person name="Zhao R."/>
            <person name="Li G."/>
            <person name="Mu C."/>
            <person name="Tian Q."/>
            <person name="Mei H."/>
            <person name="Zhang T."/>
            <person name="Gao T."/>
            <person name="Zhang H."/>
        </authorList>
    </citation>
    <scope>NUCLEOTIDE SEQUENCE</scope>
    <source>
        <strain evidence="1">G02</strain>
    </source>
</reference>
<accession>A0AAW2RFR9</accession>
<gene>
    <name evidence="1" type="ORF">Sradi_3192400</name>
</gene>